<dbReference type="STRING" id="1907939.BKL49_02580"/>
<dbReference type="NCBIfam" id="TIGR03760">
    <property type="entry name" value="ICE_TraI_Pfluor"/>
    <property type="match status" value="1"/>
</dbReference>
<dbReference type="Gene3D" id="2.40.10.200">
    <property type="entry name" value="STY4665 C-terminal domain-like"/>
    <property type="match status" value="1"/>
</dbReference>
<reference evidence="2 3" key="1">
    <citation type="submission" date="2016-10" db="EMBL/GenBank/DDBJ databases">
        <title>Rodentibacter gen. nov. and new species.</title>
        <authorList>
            <person name="Christensen H."/>
        </authorList>
    </citation>
    <scope>NUCLEOTIDE SEQUENCE [LARGE SCALE GENOMIC DNA]</scope>
    <source>
        <strain evidence="2 3">Ac151</strain>
    </source>
</reference>
<dbReference type="InterPro" id="IPR036390">
    <property type="entry name" value="WH_DNA-bd_sf"/>
</dbReference>
<dbReference type="SMART" id="SM00471">
    <property type="entry name" value="HDc"/>
    <property type="match status" value="1"/>
</dbReference>
<dbReference type="Pfam" id="PF07514">
    <property type="entry name" value="TraI_2"/>
    <property type="match status" value="1"/>
</dbReference>
<keyword evidence="3" id="KW-1185">Reference proteome</keyword>
<gene>
    <name evidence="2" type="ORF">BKL49_02580</name>
</gene>
<dbReference type="OrthoDB" id="6190309at2"/>
<dbReference type="InterPro" id="IPR022391">
    <property type="entry name" value="ICE_relaxase_PFGI-1"/>
</dbReference>
<dbReference type="Gene3D" id="1.10.3210.40">
    <property type="match status" value="1"/>
</dbReference>
<dbReference type="SUPFAM" id="SSF46785">
    <property type="entry name" value="Winged helix' DNA-binding domain"/>
    <property type="match status" value="1"/>
</dbReference>
<dbReference type="AlphaFoldDB" id="A0A1V3JTQ7"/>
<comment type="caution">
    <text evidence="2">The sequence shown here is derived from an EMBL/GenBank/DDBJ whole genome shotgun (WGS) entry which is preliminary data.</text>
</comment>
<dbReference type="EMBL" id="MLHQ01000008">
    <property type="protein sequence ID" value="OOF59696.1"/>
    <property type="molecule type" value="Genomic_DNA"/>
</dbReference>
<evidence type="ECO:0000313" key="3">
    <source>
        <dbReference type="Proteomes" id="UP000188602"/>
    </source>
</evidence>
<protein>
    <recommendedName>
        <fullName evidence="1">HD/PDEase domain-containing protein</fullName>
    </recommendedName>
</protein>
<dbReference type="InterPro" id="IPR003607">
    <property type="entry name" value="HD/PDEase_dom"/>
</dbReference>
<dbReference type="Proteomes" id="UP000188602">
    <property type="component" value="Unassembled WGS sequence"/>
</dbReference>
<dbReference type="Pfam" id="PF07515">
    <property type="entry name" value="TraI_2_C"/>
    <property type="match status" value="1"/>
</dbReference>
<dbReference type="SUPFAM" id="SSF109604">
    <property type="entry name" value="HD-domain/PDEase-like"/>
    <property type="match status" value="1"/>
</dbReference>
<dbReference type="InterPro" id="IPR011119">
    <property type="entry name" value="Unchr_helicase_relaxase_TraI"/>
</dbReference>
<dbReference type="RefSeq" id="WP_077423077.1">
    <property type="nucleotide sequence ID" value="NZ_MLHQ01000008.1"/>
</dbReference>
<proteinExistence type="predicted"/>
<feature type="domain" description="HD/PDEase" evidence="1">
    <location>
        <begin position="90"/>
        <end position="250"/>
    </location>
</feature>
<dbReference type="InterPro" id="IPR011093">
    <property type="entry name" value="TraI_2_C"/>
</dbReference>
<dbReference type="NCBIfam" id="NF041494">
    <property type="entry name" value="MobH"/>
    <property type="match status" value="1"/>
</dbReference>
<evidence type="ECO:0000259" key="1">
    <source>
        <dbReference type="SMART" id="SM00471"/>
    </source>
</evidence>
<sequence length="659" mass="74423">MLKKFLTLFRVTNAQKNSITKETLITKGWYEPLSASELLNTPLREQYLTDIWRNVSMTPQMFNTLYREPIEKYAEIVQLLPASESHHHAHVGGMLDHGLEVLSVALKLRQNYVLPPNSPPEEQAKQRDVWTAVVIYAALLHDLGKSAVDIEVVLEDQRRWFPWQGKIDIPYRFRYIKSRDYSLHPVIGGIFAQQFIPKEALNWLAEFPTAFSALMYFINGHSDKAGVLADIIQKADQISVTMALGGDIQKIGEKTQISFAKQLHIALKEVINGMKLNAPKGGGEGWLTSDALWVMSKSTADKIKAYLMHQGVPVPSQNSRIFDELQAHKLIEPTTENTAIWYGKVTSHSGWTHNDPFSLLRISPNVIWENIGDRPSLFEGLVTVVGKDGKNKVVTDVEVGTNAISESSIKNNDTIGSEFLFNNIETSPNVTLTPDTNEQNIVTEPESDPMSAYLDLFPTLDENNFSTALPSDEPDNISTETANKKLSETEYETTLSKVIPVTTANKKLKEKKSPLSEVKAKDKIVIDSDDLLTTENFIKWVKESIIAKSIHINKPDAKLHFVEDHLFMVTPAIFQLYTKEKLGSDKQEDWEFLQKQFQDLGLHKRLYADGDSWNIWSCDVVGQKKTSSLSGYLIEDVKLFVGNKPVFNNHWLKLKGNIK</sequence>
<name>A0A1V3JTQ7_9PAST</name>
<accession>A0A1V3JTQ7</accession>
<dbReference type="Gene3D" id="1.10.10.10">
    <property type="entry name" value="Winged helix-like DNA-binding domain superfamily/Winged helix DNA-binding domain"/>
    <property type="match status" value="1"/>
</dbReference>
<evidence type="ECO:0000313" key="2">
    <source>
        <dbReference type="EMBL" id="OOF59696.1"/>
    </source>
</evidence>
<organism evidence="2 3">
    <name type="scientific">Rodentibacter myodis</name>
    <dbReference type="NCBI Taxonomy" id="1907939"/>
    <lineage>
        <taxon>Bacteria</taxon>
        <taxon>Pseudomonadati</taxon>
        <taxon>Pseudomonadota</taxon>
        <taxon>Gammaproteobacteria</taxon>
        <taxon>Pasteurellales</taxon>
        <taxon>Pasteurellaceae</taxon>
        <taxon>Rodentibacter</taxon>
    </lineage>
</organism>
<dbReference type="InterPro" id="IPR036388">
    <property type="entry name" value="WH-like_DNA-bd_sf"/>
</dbReference>